<dbReference type="AlphaFoldDB" id="A0A1B4V8Z4"/>
<dbReference type="InterPro" id="IPR011044">
    <property type="entry name" value="Quino_amine_DH_bsu"/>
</dbReference>
<dbReference type="EMBL" id="AP014936">
    <property type="protein sequence ID" value="BAU47924.1"/>
    <property type="molecule type" value="Genomic_DNA"/>
</dbReference>
<organism evidence="2 3">
    <name type="scientific">Sulfurifustis variabilis</name>
    <dbReference type="NCBI Taxonomy" id="1675686"/>
    <lineage>
        <taxon>Bacteria</taxon>
        <taxon>Pseudomonadati</taxon>
        <taxon>Pseudomonadota</taxon>
        <taxon>Gammaproteobacteria</taxon>
        <taxon>Acidiferrobacterales</taxon>
        <taxon>Acidiferrobacteraceae</taxon>
        <taxon>Sulfurifustis</taxon>
    </lineage>
</organism>
<dbReference type="Gene3D" id="2.130.10.10">
    <property type="entry name" value="YVTN repeat-like/Quinoprotein amine dehydrogenase"/>
    <property type="match status" value="2"/>
</dbReference>
<keyword evidence="3" id="KW-1185">Reference proteome</keyword>
<proteinExistence type="predicted"/>
<dbReference type="KEGG" id="sva:SVA_1357"/>
<evidence type="ECO:0000313" key="2">
    <source>
        <dbReference type="EMBL" id="BAU47924.1"/>
    </source>
</evidence>
<gene>
    <name evidence="2" type="ORF">SVA_1357</name>
</gene>
<dbReference type="Pfam" id="PF18998">
    <property type="entry name" value="Flg_new_2"/>
    <property type="match status" value="1"/>
</dbReference>
<feature type="domain" description="Bacterial repeat" evidence="1">
    <location>
        <begin position="19"/>
        <end position="97"/>
    </location>
</feature>
<evidence type="ECO:0000259" key="1">
    <source>
        <dbReference type="Pfam" id="PF18998"/>
    </source>
</evidence>
<reference evidence="2 3" key="1">
    <citation type="submission" date="2015-08" db="EMBL/GenBank/DDBJ databases">
        <title>Complete genome sequence of Sulfurifustis variabilis.</title>
        <authorList>
            <person name="Miura A."/>
            <person name="Kojima H."/>
            <person name="Fukui M."/>
        </authorList>
    </citation>
    <scope>NUCLEOTIDE SEQUENCE [LARGE SCALE GENOMIC DNA]</scope>
    <source>
        <strain evidence="3">skN76</strain>
    </source>
</reference>
<evidence type="ECO:0000313" key="3">
    <source>
        <dbReference type="Proteomes" id="UP000218899"/>
    </source>
</evidence>
<sequence length="478" mass="49636">MTQARSVAATFTQSAPTSYTLSVSKNGSGTVTSAPAGISCGSACSASYASGTSVTLSASAASGYTFSGWSGSGCSGTGACTVSMTQARSVSASFTQNTASADLCNGLVTDKVAHPMPALAKPALGQTVTDPAFGTTIRRITEVGGTGVIKPAYSTIPAWNADESYLILYHTNTSNSGHHLYDGKTYQYIRKLDINPPDLEQFYWHTTDPDVLFYVNSSTKTLTRYRVSTGAKEAIKTFSCGGSVSGGSDPMFMSWDSDVIGLRCSSGFVFTYRISTDTVGATLSSGSGNAPIASASGTTVFFANGGNAEVRDLDMQYLRGLPIDPNEHASLGRLANGHDTHNAVSFGGYEGSLVTADMTDGSVRVIVGPETGYPYPPGGTHVSALAFKKPGWVALSIVGSTNGANTLNQELVLADSNAGGKVCRVAHHRSWGKAGPRGYWAEPHVVISPSGTRLLFGSDWGGGSSVDAYVVELPSYVP</sequence>
<name>A0A1B4V8Z4_9GAMM</name>
<dbReference type="InterPro" id="IPR044060">
    <property type="entry name" value="Bacterial_rp_domain"/>
</dbReference>
<dbReference type="InterPro" id="IPR015943">
    <property type="entry name" value="WD40/YVTN_repeat-like_dom_sf"/>
</dbReference>
<dbReference type="Proteomes" id="UP000218899">
    <property type="component" value="Chromosome"/>
</dbReference>
<dbReference type="SUPFAM" id="SSF50969">
    <property type="entry name" value="YVTN repeat-like/Quinoprotein amine dehydrogenase"/>
    <property type="match status" value="1"/>
</dbReference>
<accession>A0A1B4V8Z4</accession>
<protein>
    <recommendedName>
        <fullName evidence="1">Bacterial repeat domain-containing protein</fullName>
    </recommendedName>
</protein>